<gene>
    <name evidence="1" type="ORF">EV182_001213</name>
</gene>
<protein>
    <submittedName>
        <fullName evidence="1">Uncharacterized protein</fullName>
    </submittedName>
</protein>
<name>A0ACC1HW14_9FUNG</name>
<sequence>ARGRRIVLTKRQSTESPSGASSMPPRPTINLPQAYATSLTLDVRNVYAYKSQRPYCVLTGGYNSGSKPDSVPFPPMMSPPISFSSNTSSASSGDETAPPPVIRKKTGEIVKSCLKSPGRSLSCSNIPVSSPGLPYGIPSPPKFVHFGTELEQIRFFLQAETPVDVCRDAFDRSPEPIDGTSDTLPSTKSSMCAPGEAAPGKLVIKAVNGPNPMFSTYEQSPVVLETLILDGRTVRGTVKVHNIAYTKTVYARYTLNTWKTIDEVGASFQSQIASPEDGRCGVDRFKFSFAIPDAKLEEIRKSALTLSLCIRYAVAGQEFWDNNNGSNYCFCLFYIPTTSPAPSSPTSAASGFLGSRLRIRSFSDSSLPSLAFRDDQDDDYCYAADDDDDGAKIRTSMRRLKKDMVSPPRGAGGMLQPTQLSFLAPTKLKPAQKDASIASTTTATTAAAAAPESGTGNTATGSSSGKRSPSTQIPTVSPNDTRRYMQMSEAPYSSAVTTFPAGSDGISALSSSSSSARPGHGSGGGGTIGRVAAIQQVQRQPVLSLLLRNTTARYSSCRHSARDSKPRDLEPLRLDW</sequence>
<keyword evidence="2" id="KW-1185">Reference proteome</keyword>
<dbReference type="EMBL" id="JAMZIH010000151">
    <property type="protein sequence ID" value="KAJ1679846.1"/>
    <property type="molecule type" value="Genomic_DNA"/>
</dbReference>
<proteinExistence type="predicted"/>
<evidence type="ECO:0000313" key="1">
    <source>
        <dbReference type="EMBL" id="KAJ1679846.1"/>
    </source>
</evidence>
<dbReference type="Proteomes" id="UP001145114">
    <property type="component" value="Unassembled WGS sequence"/>
</dbReference>
<comment type="caution">
    <text evidence="1">The sequence shown here is derived from an EMBL/GenBank/DDBJ whole genome shotgun (WGS) entry which is preliminary data.</text>
</comment>
<organism evidence="1 2">
    <name type="scientific">Spiromyces aspiralis</name>
    <dbReference type="NCBI Taxonomy" id="68401"/>
    <lineage>
        <taxon>Eukaryota</taxon>
        <taxon>Fungi</taxon>
        <taxon>Fungi incertae sedis</taxon>
        <taxon>Zoopagomycota</taxon>
        <taxon>Kickxellomycotina</taxon>
        <taxon>Kickxellomycetes</taxon>
        <taxon>Kickxellales</taxon>
        <taxon>Kickxellaceae</taxon>
        <taxon>Spiromyces</taxon>
    </lineage>
</organism>
<accession>A0ACC1HW14</accession>
<feature type="non-terminal residue" evidence="1">
    <location>
        <position position="1"/>
    </location>
</feature>
<reference evidence="1" key="1">
    <citation type="submission" date="2022-06" db="EMBL/GenBank/DDBJ databases">
        <title>Phylogenomic reconstructions and comparative analyses of Kickxellomycotina fungi.</title>
        <authorList>
            <person name="Reynolds N.K."/>
            <person name="Stajich J.E."/>
            <person name="Barry K."/>
            <person name="Grigoriev I.V."/>
            <person name="Crous P."/>
            <person name="Smith M.E."/>
        </authorList>
    </citation>
    <scope>NUCLEOTIDE SEQUENCE</scope>
    <source>
        <strain evidence="1">RSA 2271</strain>
    </source>
</reference>
<evidence type="ECO:0000313" key="2">
    <source>
        <dbReference type="Proteomes" id="UP001145114"/>
    </source>
</evidence>